<dbReference type="InterPro" id="IPR001661">
    <property type="entry name" value="Glyco_hydro_37"/>
</dbReference>
<organism evidence="7 8">
    <name type="scientific">Heterodera trifolii</name>
    <dbReference type="NCBI Taxonomy" id="157864"/>
    <lineage>
        <taxon>Eukaryota</taxon>
        <taxon>Metazoa</taxon>
        <taxon>Ecdysozoa</taxon>
        <taxon>Nematoda</taxon>
        <taxon>Chromadorea</taxon>
        <taxon>Rhabditida</taxon>
        <taxon>Tylenchina</taxon>
        <taxon>Tylenchomorpha</taxon>
        <taxon>Tylenchoidea</taxon>
        <taxon>Heteroderidae</taxon>
        <taxon>Heteroderinae</taxon>
        <taxon>Heterodera</taxon>
    </lineage>
</organism>
<reference evidence="7 8" key="1">
    <citation type="submission" date="2024-10" db="EMBL/GenBank/DDBJ databases">
        <authorList>
            <person name="Kim D."/>
        </authorList>
    </citation>
    <scope>NUCLEOTIDE SEQUENCE [LARGE SCALE GENOMIC DNA]</scope>
    <source>
        <strain evidence="7">BH-2024</strain>
    </source>
</reference>
<dbReference type="EC" id="3.2.1.28" evidence="3"/>
<evidence type="ECO:0000256" key="4">
    <source>
        <dbReference type="ARBA" id="ARBA00019905"/>
    </source>
</evidence>
<proteinExistence type="inferred from homology"/>
<dbReference type="EMBL" id="JBICBT010001125">
    <property type="protein sequence ID" value="KAL3081961.1"/>
    <property type="molecule type" value="Genomic_DNA"/>
</dbReference>
<evidence type="ECO:0000313" key="7">
    <source>
        <dbReference type="EMBL" id="KAL3081961.1"/>
    </source>
</evidence>
<comment type="catalytic activity">
    <reaction evidence="1">
        <text>alpha,alpha-trehalose + H2O = alpha-D-glucose + beta-D-glucose</text>
        <dbReference type="Rhea" id="RHEA:32675"/>
        <dbReference type="ChEBI" id="CHEBI:15377"/>
        <dbReference type="ChEBI" id="CHEBI:15903"/>
        <dbReference type="ChEBI" id="CHEBI:16551"/>
        <dbReference type="ChEBI" id="CHEBI:17925"/>
        <dbReference type="EC" id="3.2.1.28"/>
    </reaction>
</comment>
<accession>A0ABD2IRW1</accession>
<evidence type="ECO:0000256" key="1">
    <source>
        <dbReference type="ARBA" id="ARBA00001576"/>
    </source>
</evidence>
<evidence type="ECO:0000313" key="8">
    <source>
        <dbReference type="Proteomes" id="UP001620626"/>
    </source>
</evidence>
<gene>
    <name evidence="7" type="ORF">niasHT_032643</name>
</gene>
<dbReference type="GO" id="GO:0004555">
    <property type="term" value="F:alpha,alpha-trehalase activity"/>
    <property type="evidence" value="ECO:0007669"/>
    <property type="project" value="UniProtKB-EC"/>
</dbReference>
<dbReference type="InterPro" id="IPR012341">
    <property type="entry name" value="6hp_glycosidase-like_sf"/>
</dbReference>
<dbReference type="Gene3D" id="1.50.10.10">
    <property type="match status" value="1"/>
</dbReference>
<evidence type="ECO:0000256" key="3">
    <source>
        <dbReference type="ARBA" id="ARBA00012757"/>
    </source>
</evidence>
<evidence type="ECO:0000256" key="6">
    <source>
        <dbReference type="ARBA" id="ARBA00031637"/>
    </source>
</evidence>
<comment type="caution">
    <text evidence="7">The sequence shown here is derived from an EMBL/GenBank/DDBJ whole genome shotgun (WGS) entry which is preliminary data.</text>
</comment>
<dbReference type="AlphaFoldDB" id="A0ABD2IRW1"/>
<protein>
    <recommendedName>
        <fullName evidence="4">Trehalase</fullName>
        <ecNumber evidence="3">3.2.1.28</ecNumber>
    </recommendedName>
    <alternativeName>
        <fullName evidence="5">Alpha,alpha-trehalase</fullName>
    </alternativeName>
    <alternativeName>
        <fullName evidence="6">Alpha,alpha-trehalose glucohydrolase</fullName>
    </alternativeName>
</protein>
<evidence type="ECO:0000256" key="5">
    <source>
        <dbReference type="ARBA" id="ARBA00030473"/>
    </source>
</evidence>
<dbReference type="PANTHER" id="PTHR23403">
    <property type="entry name" value="TREHALASE"/>
    <property type="match status" value="1"/>
</dbReference>
<comment type="similarity">
    <text evidence="2">Belongs to the glycosyl hydrolase 37 family.</text>
</comment>
<dbReference type="PANTHER" id="PTHR23403:SF1">
    <property type="entry name" value="TREHALASE"/>
    <property type="match status" value="1"/>
</dbReference>
<dbReference type="SUPFAM" id="SSF48208">
    <property type="entry name" value="Six-hairpin glycosidases"/>
    <property type="match status" value="1"/>
</dbReference>
<dbReference type="Proteomes" id="UP001620626">
    <property type="component" value="Unassembled WGS sequence"/>
</dbReference>
<keyword evidence="8" id="KW-1185">Reference proteome</keyword>
<dbReference type="Pfam" id="PF01204">
    <property type="entry name" value="Trehalase"/>
    <property type="match status" value="1"/>
</dbReference>
<name>A0ABD2IRW1_9BILA</name>
<sequence length="132" mass="14940">MPSLVATSAIASGQQWDFPNIWPPLAHMMIEGLRRSGIKRMEDKARDLAAQWVSANHKLYNNCRNYMFEKTTADKGTPGGGGEYNVQIGFRWTNGDILDLLVTYGKEMKRVTDFPEVKCTVNEVVEEPDEFP</sequence>
<evidence type="ECO:0000256" key="2">
    <source>
        <dbReference type="ARBA" id="ARBA00005615"/>
    </source>
</evidence>
<dbReference type="InterPro" id="IPR008928">
    <property type="entry name" value="6-hairpin_glycosidase_sf"/>
</dbReference>